<feature type="compositionally biased region" description="Polar residues" evidence="2">
    <location>
        <begin position="2506"/>
        <end position="2517"/>
    </location>
</feature>
<proteinExistence type="predicted"/>
<feature type="compositionally biased region" description="Polar residues" evidence="2">
    <location>
        <begin position="1933"/>
        <end position="1949"/>
    </location>
</feature>
<sequence length="2609" mass="296801">MEVKLDVLVSTSIKQRKPWTRITWIGQEKEAVFLLDDKHINEINLVSGKTKKKIPQLQSLLKNVIVLTTSVNGAWLAGLLTTGELFLWNKDQDCLKIIPAVEESRKVATCLMRLYLYVSGDGRRALLTTPTACVFLWESTEYENTLSFKKSSERWTQILPSESVTLPSAEEKEIGVHAAFLQNEVLGDCCLCSFVFYSGECLVLTFLILRWHENGFKYASSLPYQIHWVQQTCSLVNLVPQCVSIKSRGALLSAFARDGLFLAVAVNQIDPKATQILFLNTLNFLTVSGNVKGCFCLFILIKSYWIGDMSWTPDGLFLACMLKRGSLILLTGMGELLTLITSGCSVEFGPAEFIPIHPLITYRQHNSLCQDSSQSLGSSASESDLMRQRFSVACHSRLPYLIVSDGFMITVLRFHNNVSPVGFLRSLLLDSTQRLENIRRNLMNSQTKGRHLCLRSLLSLKDSLLKHTQNHTSIFFSVPKFLEEDTTEMSQKATDLLDYEDESDDEKLFHNSSSNPVSQRVLSFVGKADQGHIEFASMFDTIHAKDNTEEKDKLPVELNSVQRSLITAWQIGISKNIEERDTFLNYTVSCIAHFFNILQFVECSSLNQDAFLNKSVKNSHWIHCVLKYFQLCLSVLHWHSRAGMTGHVAELTLQTLKLMLAQKQGQLFSKNLLACFCLLKMVSHTLSSTCIPQHENLFASPGVNSLMELDSFIVPIFLFLEESTTQEFSSLKSMLREHPQALNWSPTSRPGCPELIVLWRFLYKRVVCYWIQLNKKAHKNIEEENVVSLLLSHIQATIQSSGMILEQHFKINSIAGEEKFLLGSYRESVDVWKRCLCEIKAKGGKRVCFLQSRYYLAILFCHLYHYNLCEAQGLCDHLVGEILRRSQLSVSQMENFSDTKYSQHELWMITNVHTETAMAVIRSMARFMAAYFTDQLLYIFPPHKVDILHPLHIKPDVSARIIPLQRHLVTRAVRDQNLSSVWTVEYALDLFFVGGLLPEAVWLTHRLGDWKLSVSIGVAYTLYRQSSDEFTRLKITEHHLPLSLSPMQTFQEKLQSLLGQPATSETTTEEHIKYKQFTDPIEEEDADVLYSSVQELLKAAVMADADILSETFQLLIDSVKDLSRKFCGLIPDGLYLPAPPLYCPQPASLSEEDCDDIILKTERENRQKVSGVLQRIILLFRAARCSFPAAQWYISQLKWGRKIMQKIRIKGSLPPLNPFPETLLHYCNFHTAFWSESTSSGDCQLDDISCKILGWFRELCALCWMFHVRERLSDSCRRYQAARENANSQKDLKKNEYGVSTVEHCLNAAEWACRMLPFCRFMNVEELIQDVILSLLGELPPIKKVAEIFVKAFPNPEDVRVPLRDKYHGLQQRLRHCTVQDPESEEMMSVVIQAMEKARMKNLRLVIRNIGPTEINVWEPAEEGADFQEEHYYDRVSLGTSISRSTLTDLGNPQLHSEAETLDTLSDAFLVEETRVQTPLPQSKNATCKTKALTWKTKHTEKGYRKDSQNQCHLPIVGAWEFERDDEEYVNFLELFLSYVLERDLLKYSDLRIPFLTSFSGLLRKHELNSLLFDIHTTLKRRQAKARCRSVFRAGSCYTVTLTSCNPKTVSVCSVNQNVLENPDIVQSTVQTTEPSAHNSIKELKEGLFGLKRKSIYRARSDNQGVTVASAIQTVPKDTSCTLQTLATSKYVYKTANFPDGVPGEELAIELTDKFSNIARLLEWMIRWSDKRLLCSSKKQDSIEENLPMIHVKTSAAAVLTSLWLLEQLCKDGAQARIVAFKVRKGWNKNKFMPANNLLYVFCTMSVFTNFILFILFLSNTEISVSHSQPSLAAVSSISSVISSTSICAKKEDIKKEVPTEEKLNTSETVRQMFQDEMFKLVQLQQINFMSLMQIVQSSFANLPSVQQTLEQYQSAHLEGIQPVPPAEVSGSGRPSCSAGASQKTQLSTEDNREKYDQKTYFCAYVNVSLSLLENHSKETGLMPPSQDLHSSASVKPFHLLAPSSDVQKAPKFIPIEKNTNCSDGFPLLKLESAYHSKPAFLDPMSSAFARPPPRVAWNSSYSLWNHQSSYEERRGRSATHWNMSRDKPEILRPMQEEEKRWAETVYKPPSKHLCSSQYEEQEVSLEQQFSGNVKMDNIMITNNVAGIPLLHLNLDPVARLPPVIRQPITTALIPVKPVTKETDHRETVQHAGISLLHANLPQQKKVLDLIIHFSKLQEFLAVTTPDLHYMASTKKKIAETQDASTNTHPGKCYLCKLHVIDIEDSDILNDLPMAPESADEIVTTEQNEKFEIPSTAELHRMAASVTNAIPSELLQKKGKHFIFKPGKMLSILIIVFLPPHRISSAFLPLNSFLFCFIHQNIYTFDMFVLIVPAKICHSFDVLGHLPFMSTLKIHNSAFRHSQKTEKEKKEIRAWMKRKQKERMREYMKKLDEQRQKEHNPFKKNMVRKKLILKSSLFLFSEHHSMRVSQALSLMNEMLSETMTVPASEHRPWSRARSPQECRKQLTASTKGGSRISQKPPAVSTAVQTEDFDHETDRDVESPWTLPDDIQRILQDSHDTLFQDSAPHTVSFSPVANNDTDGISESTGSILSRLDWNAIEAMVADVEDT</sequence>
<reference evidence="3" key="3">
    <citation type="submission" date="2025-09" db="UniProtKB">
        <authorList>
            <consortium name="Ensembl"/>
        </authorList>
    </citation>
    <scope>IDENTIFICATION</scope>
</reference>
<dbReference type="Ensembl" id="ENSMGAT00000003757.3">
    <property type="protein sequence ID" value="ENSMGAP00000003063.3"/>
    <property type="gene ID" value="ENSMGAG00000003368.3"/>
</dbReference>
<protein>
    <submittedName>
        <fullName evidence="3">Ciliosis and planar polarity effector complex subunit 1</fullName>
    </submittedName>
</protein>
<feature type="region of interest" description="Disordered" evidence="2">
    <location>
        <begin position="1923"/>
        <end position="1951"/>
    </location>
</feature>
<dbReference type="Bgee" id="ENSMGAG00000003368">
    <property type="expression patterns" value="Expressed in thymus and 14 other cell types or tissues"/>
</dbReference>
<keyword evidence="4" id="KW-1185">Reference proteome</keyword>
<dbReference type="SUPFAM" id="SSF82171">
    <property type="entry name" value="DPP6 N-terminal domain-like"/>
    <property type="match status" value="1"/>
</dbReference>
<dbReference type="GO" id="GO:0001822">
    <property type="term" value="P:kidney development"/>
    <property type="evidence" value="ECO:0007669"/>
    <property type="project" value="Ensembl"/>
</dbReference>
<dbReference type="Proteomes" id="UP000001645">
    <property type="component" value="Chromosome Z"/>
</dbReference>
<accession>G1MWE0</accession>
<evidence type="ECO:0000256" key="2">
    <source>
        <dbReference type="SAM" id="MobiDB-lite"/>
    </source>
</evidence>
<evidence type="ECO:0000256" key="1">
    <source>
        <dbReference type="SAM" id="Coils"/>
    </source>
</evidence>
<dbReference type="InterPro" id="IPR028236">
    <property type="entry name" value="CPLANE1"/>
</dbReference>
<organism evidence="3 4">
    <name type="scientific">Meleagris gallopavo</name>
    <name type="common">Wild turkey</name>
    <dbReference type="NCBI Taxonomy" id="9103"/>
    <lineage>
        <taxon>Eukaryota</taxon>
        <taxon>Metazoa</taxon>
        <taxon>Chordata</taxon>
        <taxon>Craniata</taxon>
        <taxon>Vertebrata</taxon>
        <taxon>Euteleostomi</taxon>
        <taxon>Archelosauria</taxon>
        <taxon>Archosauria</taxon>
        <taxon>Dinosauria</taxon>
        <taxon>Saurischia</taxon>
        <taxon>Theropoda</taxon>
        <taxon>Coelurosauria</taxon>
        <taxon>Aves</taxon>
        <taxon>Neognathae</taxon>
        <taxon>Galloanserae</taxon>
        <taxon>Galliformes</taxon>
        <taxon>Phasianidae</taxon>
        <taxon>Meleagridinae</taxon>
        <taxon>Meleagris</taxon>
    </lineage>
</organism>
<feature type="compositionally biased region" description="Basic and acidic residues" evidence="2">
    <location>
        <begin position="2488"/>
        <end position="2504"/>
    </location>
</feature>
<gene>
    <name evidence="3" type="primary">CPLANE1</name>
</gene>
<feature type="region of interest" description="Disordered" evidence="2">
    <location>
        <begin position="2485"/>
        <end position="2541"/>
    </location>
</feature>
<dbReference type="GO" id="GO:0001736">
    <property type="term" value="P:establishment of planar polarity"/>
    <property type="evidence" value="ECO:0007669"/>
    <property type="project" value="Ensembl"/>
</dbReference>
<dbReference type="HOGENOM" id="CLU_736183_0_0_1"/>
<dbReference type="Pfam" id="PF15392">
    <property type="entry name" value="Joubert"/>
    <property type="match status" value="2"/>
</dbReference>
<dbReference type="GO" id="GO:0003281">
    <property type="term" value="P:ventricular septum development"/>
    <property type="evidence" value="ECO:0007669"/>
    <property type="project" value="Ensembl"/>
</dbReference>
<dbReference type="GO" id="GO:0060976">
    <property type="term" value="P:coronary vasculature development"/>
    <property type="evidence" value="ECO:0007669"/>
    <property type="project" value="Ensembl"/>
</dbReference>
<dbReference type="GO" id="GO:0035869">
    <property type="term" value="C:ciliary transition zone"/>
    <property type="evidence" value="ECO:0007669"/>
    <property type="project" value="Ensembl"/>
</dbReference>
<feature type="coiled-coil region" evidence="1">
    <location>
        <begin position="1269"/>
        <end position="1296"/>
    </location>
</feature>
<dbReference type="GO" id="GO:0060021">
    <property type="term" value="P:roof of mouth development"/>
    <property type="evidence" value="ECO:0007669"/>
    <property type="project" value="Ensembl"/>
</dbReference>
<dbReference type="GO" id="GO:0042733">
    <property type="term" value="P:embryonic digit morphogenesis"/>
    <property type="evidence" value="ECO:0007669"/>
    <property type="project" value="Ensembl"/>
</dbReference>
<reference evidence="3 4" key="1">
    <citation type="journal article" date="2010" name="PLoS Biol.">
        <title>Multi-platform next-generation sequencing of the domestic turkey (Meleagris gallopavo): genome assembly and analysis.</title>
        <authorList>
            <person name="Dalloul R.A."/>
            <person name="Long J.A."/>
            <person name="Zimin A.V."/>
            <person name="Aslam L."/>
            <person name="Beal K."/>
            <person name="Blomberg L.A."/>
            <person name="Bouffard P."/>
            <person name="Burt D.W."/>
            <person name="Crasta O."/>
            <person name="Crooijmans R.P."/>
            <person name="Cooper K."/>
            <person name="Coulombe R.A."/>
            <person name="De S."/>
            <person name="Delany M.E."/>
            <person name="Dodgson J.B."/>
            <person name="Dong J.J."/>
            <person name="Evans C."/>
            <person name="Frederickson K.M."/>
            <person name="Flicek P."/>
            <person name="Florea L."/>
            <person name="Folkerts O."/>
            <person name="Groenen M.A."/>
            <person name="Harkins T.T."/>
            <person name="Herrero J."/>
            <person name="Hoffmann S."/>
            <person name="Megens H.J."/>
            <person name="Jiang A."/>
            <person name="de Jong P."/>
            <person name="Kaiser P."/>
            <person name="Kim H."/>
            <person name="Kim K.W."/>
            <person name="Kim S."/>
            <person name="Langenberger D."/>
            <person name="Lee M.K."/>
            <person name="Lee T."/>
            <person name="Mane S."/>
            <person name="Marcais G."/>
            <person name="Marz M."/>
            <person name="McElroy A.P."/>
            <person name="Modise T."/>
            <person name="Nefedov M."/>
            <person name="Notredame C."/>
            <person name="Paton I.R."/>
            <person name="Payne W.S."/>
            <person name="Pertea G."/>
            <person name="Prickett D."/>
            <person name="Puiu D."/>
            <person name="Qioa D."/>
            <person name="Raineri E."/>
            <person name="Ruffier M."/>
            <person name="Salzberg S.L."/>
            <person name="Schatz M.C."/>
            <person name="Scheuring C."/>
            <person name="Schmidt C.J."/>
            <person name="Schroeder S."/>
            <person name="Searle S.M."/>
            <person name="Smith E.J."/>
            <person name="Smith J."/>
            <person name="Sonstegard T.S."/>
            <person name="Stadler P.F."/>
            <person name="Tafer H."/>
            <person name="Tu Z.J."/>
            <person name="Van Tassell C.P."/>
            <person name="Vilella A.J."/>
            <person name="Williams K.P."/>
            <person name="Yorke J.A."/>
            <person name="Zhang L."/>
            <person name="Zhang H.B."/>
            <person name="Zhang X."/>
            <person name="Zhang Y."/>
            <person name="Reed K.M."/>
        </authorList>
    </citation>
    <scope>NUCLEOTIDE SEQUENCE [LARGE SCALE GENOMIC DNA]</scope>
</reference>
<dbReference type="GO" id="GO:0060271">
    <property type="term" value="P:cilium assembly"/>
    <property type="evidence" value="ECO:0007669"/>
    <property type="project" value="Ensembl"/>
</dbReference>
<keyword evidence="1" id="KW-0175">Coiled coil</keyword>
<dbReference type="GO" id="GO:1904491">
    <property type="term" value="P:protein localization to ciliary transition zone"/>
    <property type="evidence" value="ECO:0007669"/>
    <property type="project" value="Ensembl"/>
</dbReference>
<dbReference type="OrthoDB" id="5974632at2759"/>
<dbReference type="PANTHER" id="PTHR14492:SF4">
    <property type="entry name" value="CILIOGENESIS AND PLANAR POLARITY EFFECTOR 1"/>
    <property type="match status" value="1"/>
</dbReference>
<evidence type="ECO:0000313" key="4">
    <source>
        <dbReference type="Proteomes" id="UP000001645"/>
    </source>
</evidence>
<reference evidence="3" key="2">
    <citation type="submission" date="2025-08" db="UniProtKB">
        <authorList>
            <consortium name="Ensembl"/>
        </authorList>
    </citation>
    <scope>IDENTIFICATION</scope>
</reference>
<dbReference type="InParanoid" id="G1MWE0"/>
<dbReference type="PANTHER" id="PTHR14492">
    <property type="entry name" value="JBTS17"/>
    <property type="match status" value="1"/>
</dbReference>
<evidence type="ECO:0000313" key="3">
    <source>
        <dbReference type="Ensembl" id="ENSMGAP00000003063.3"/>
    </source>
</evidence>
<dbReference type="GO" id="GO:0021549">
    <property type="term" value="P:cerebellum development"/>
    <property type="evidence" value="ECO:0007669"/>
    <property type="project" value="Ensembl"/>
</dbReference>
<dbReference type="GeneTree" id="ENSGT00800000124150"/>
<name>G1MWE0_MELGA</name>